<dbReference type="AlphaFoldDB" id="A0A2P2P136"/>
<reference evidence="1" key="1">
    <citation type="submission" date="2018-02" db="EMBL/GenBank/DDBJ databases">
        <title>Rhizophora mucronata_Transcriptome.</title>
        <authorList>
            <person name="Meera S.P."/>
            <person name="Sreeshan A."/>
            <person name="Augustine A."/>
        </authorList>
    </citation>
    <scope>NUCLEOTIDE SEQUENCE</scope>
    <source>
        <tissue evidence="1">Leaf</tissue>
    </source>
</reference>
<evidence type="ECO:0000313" key="1">
    <source>
        <dbReference type="EMBL" id="MBX48369.1"/>
    </source>
</evidence>
<name>A0A2P2P136_RHIMU</name>
<sequence>MIQLLVFMESISKTEMQGLSFPFVFFFFSYCHKFPRNQNKFYLFNSRSQ</sequence>
<proteinExistence type="predicted"/>
<organism evidence="1">
    <name type="scientific">Rhizophora mucronata</name>
    <name type="common">Asiatic mangrove</name>
    <dbReference type="NCBI Taxonomy" id="61149"/>
    <lineage>
        <taxon>Eukaryota</taxon>
        <taxon>Viridiplantae</taxon>
        <taxon>Streptophyta</taxon>
        <taxon>Embryophyta</taxon>
        <taxon>Tracheophyta</taxon>
        <taxon>Spermatophyta</taxon>
        <taxon>Magnoliopsida</taxon>
        <taxon>eudicotyledons</taxon>
        <taxon>Gunneridae</taxon>
        <taxon>Pentapetalae</taxon>
        <taxon>rosids</taxon>
        <taxon>fabids</taxon>
        <taxon>Malpighiales</taxon>
        <taxon>Rhizophoraceae</taxon>
        <taxon>Rhizophora</taxon>
    </lineage>
</organism>
<dbReference type="EMBL" id="GGEC01067885">
    <property type="protein sequence ID" value="MBX48369.1"/>
    <property type="molecule type" value="Transcribed_RNA"/>
</dbReference>
<accession>A0A2P2P136</accession>
<protein>
    <submittedName>
        <fullName evidence="1">Uncharacterized protein</fullName>
    </submittedName>
</protein>